<dbReference type="EMBL" id="JAPFFL010000008">
    <property type="protein sequence ID" value="KAJ6708006.1"/>
    <property type="molecule type" value="Genomic_DNA"/>
</dbReference>
<comment type="caution">
    <text evidence="2">The sequence shown here is derived from an EMBL/GenBank/DDBJ whole genome shotgun (WGS) entry which is preliminary data.</text>
</comment>
<organism evidence="2 3">
    <name type="scientific">Salix viminalis</name>
    <name type="common">Common osier</name>
    <name type="synonym">Basket willow</name>
    <dbReference type="NCBI Taxonomy" id="40686"/>
    <lineage>
        <taxon>Eukaryota</taxon>
        <taxon>Viridiplantae</taxon>
        <taxon>Streptophyta</taxon>
        <taxon>Embryophyta</taxon>
        <taxon>Tracheophyta</taxon>
        <taxon>Spermatophyta</taxon>
        <taxon>Magnoliopsida</taxon>
        <taxon>eudicotyledons</taxon>
        <taxon>Gunneridae</taxon>
        <taxon>Pentapetalae</taxon>
        <taxon>rosids</taxon>
        <taxon>fabids</taxon>
        <taxon>Malpighiales</taxon>
        <taxon>Salicaceae</taxon>
        <taxon>Saliceae</taxon>
        <taxon>Salix</taxon>
    </lineage>
</organism>
<feature type="compositionally biased region" description="Basic and acidic residues" evidence="1">
    <location>
        <begin position="81"/>
        <end position="92"/>
    </location>
</feature>
<dbReference type="AlphaFoldDB" id="A0A9Q0QKK3"/>
<feature type="compositionally biased region" description="Basic residues" evidence="1">
    <location>
        <begin position="31"/>
        <end position="40"/>
    </location>
</feature>
<evidence type="ECO:0000313" key="3">
    <source>
        <dbReference type="Proteomes" id="UP001151529"/>
    </source>
</evidence>
<accession>A0A9Q0QKK3</accession>
<protein>
    <submittedName>
        <fullName evidence="2">Uncharacterized protein</fullName>
    </submittedName>
</protein>
<keyword evidence="3" id="KW-1185">Reference proteome</keyword>
<dbReference type="Proteomes" id="UP001151529">
    <property type="component" value="Chromosome 4"/>
</dbReference>
<reference evidence="2" key="2">
    <citation type="journal article" date="2023" name="Int. J. Mol. Sci.">
        <title>De Novo Assembly and Annotation of 11 Diverse Shrub Willow (Salix) Genomes Reveals Novel Gene Organization in Sex-Linked Regions.</title>
        <authorList>
            <person name="Hyden B."/>
            <person name="Feng K."/>
            <person name="Yates T.B."/>
            <person name="Jawdy S."/>
            <person name="Cereghino C."/>
            <person name="Smart L.B."/>
            <person name="Muchero W."/>
        </authorList>
    </citation>
    <scope>NUCLEOTIDE SEQUENCE [LARGE SCALE GENOMIC DNA]</scope>
    <source>
        <tissue evidence="2">Shoot tip</tissue>
    </source>
</reference>
<reference evidence="2" key="1">
    <citation type="submission" date="2022-11" db="EMBL/GenBank/DDBJ databases">
        <authorList>
            <person name="Hyden B.L."/>
            <person name="Feng K."/>
            <person name="Yates T."/>
            <person name="Jawdy S."/>
            <person name="Smart L.B."/>
            <person name="Muchero W."/>
        </authorList>
    </citation>
    <scope>NUCLEOTIDE SEQUENCE</scope>
    <source>
        <tissue evidence="2">Shoot tip</tissue>
    </source>
</reference>
<feature type="region of interest" description="Disordered" evidence="1">
    <location>
        <begin position="1"/>
        <end position="92"/>
    </location>
</feature>
<feature type="region of interest" description="Disordered" evidence="1">
    <location>
        <begin position="107"/>
        <end position="129"/>
    </location>
</feature>
<sequence>MEGRSTCIGRRIRKNSDQQTLHTRPSTPPHPSHHHRHQTRRTTSPAWIVGPTAKKLNLSSPQSPVRHEMKVFTSRVRSRKRSDPDPVRHWDLHSPLEVKPCGRELCRLRTPDQTRPNRDPTAVNKLESN</sequence>
<name>A0A9Q0QKK3_SALVM</name>
<gene>
    <name evidence="2" type="ORF">OIU85_028297</name>
</gene>
<evidence type="ECO:0000313" key="2">
    <source>
        <dbReference type="EMBL" id="KAJ6708006.1"/>
    </source>
</evidence>
<feature type="compositionally biased region" description="Basic and acidic residues" evidence="1">
    <location>
        <begin position="107"/>
        <end position="118"/>
    </location>
</feature>
<evidence type="ECO:0000256" key="1">
    <source>
        <dbReference type="SAM" id="MobiDB-lite"/>
    </source>
</evidence>
<proteinExistence type="predicted"/>